<dbReference type="AlphaFoldDB" id="A0A9Q1IPI2"/>
<organism evidence="2 3">
    <name type="scientific">Synaphobranchus kaupii</name>
    <name type="common">Kaup's arrowtooth eel</name>
    <dbReference type="NCBI Taxonomy" id="118154"/>
    <lineage>
        <taxon>Eukaryota</taxon>
        <taxon>Metazoa</taxon>
        <taxon>Chordata</taxon>
        <taxon>Craniata</taxon>
        <taxon>Vertebrata</taxon>
        <taxon>Euteleostomi</taxon>
        <taxon>Actinopterygii</taxon>
        <taxon>Neopterygii</taxon>
        <taxon>Teleostei</taxon>
        <taxon>Anguilliformes</taxon>
        <taxon>Synaphobranchidae</taxon>
        <taxon>Synaphobranchus</taxon>
    </lineage>
</organism>
<evidence type="ECO:0000313" key="2">
    <source>
        <dbReference type="EMBL" id="KAJ8347290.1"/>
    </source>
</evidence>
<name>A0A9Q1IPI2_SYNKA</name>
<evidence type="ECO:0000313" key="3">
    <source>
        <dbReference type="Proteomes" id="UP001152622"/>
    </source>
</evidence>
<reference evidence="2" key="1">
    <citation type="journal article" date="2023" name="Science">
        <title>Genome structures resolve the early diversification of teleost fishes.</title>
        <authorList>
            <person name="Parey E."/>
            <person name="Louis A."/>
            <person name="Montfort J."/>
            <person name="Bouchez O."/>
            <person name="Roques C."/>
            <person name="Iampietro C."/>
            <person name="Lluch J."/>
            <person name="Castinel A."/>
            <person name="Donnadieu C."/>
            <person name="Desvignes T."/>
            <person name="Floi Bucao C."/>
            <person name="Jouanno E."/>
            <person name="Wen M."/>
            <person name="Mejri S."/>
            <person name="Dirks R."/>
            <person name="Jansen H."/>
            <person name="Henkel C."/>
            <person name="Chen W.J."/>
            <person name="Zahm M."/>
            <person name="Cabau C."/>
            <person name="Klopp C."/>
            <person name="Thompson A.W."/>
            <person name="Robinson-Rechavi M."/>
            <person name="Braasch I."/>
            <person name="Lecointre G."/>
            <person name="Bobe J."/>
            <person name="Postlethwait J.H."/>
            <person name="Berthelot C."/>
            <person name="Roest Crollius H."/>
            <person name="Guiguen Y."/>
        </authorList>
    </citation>
    <scope>NUCLEOTIDE SEQUENCE</scope>
    <source>
        <strain evidence="2">WJC10195</strain>
    </source>
</reference>
<comment type="caution">
    <text evidence="2">The sequence shown here is derived from an EMBL/GenBank/DDBJ whole genome shotgun (WGS) entry which is preliminary data.</text>
</comment>
<feature type="region of interest" description="Disordered" evidence="1">
    <location>
        <begin position="27"/>
        <end position="57"/>
    </location>
</feature>
<protein>
    <submittedName>
        <fullName evidence="2">Uncharacterized protein</fullName>
    </submittedName>
</protein>
<gene>
    <name evidence="2" type="ORF">SKAU_G00286910</name>
</gene>
<feature type="compositionally biased region" description="Basic and acidic residues" evidence="1">
    <location>
        <begin position="28"/>
        <end position="44"/>
    </location>
</feature>
<dbReference type="Proteomes" id="UP001152622">
    <property type="component" value="Chromosome 11"/>
</dbReference>
<dbReference type="EMBL" id="JAINUF010000011">
    <property type="protein sequence ID" value="KAJ8347290.1"/>
    <property type="molecule type" value="Genomic_DNA"/>
</dbReference>
<evidence type="ECO:0000256" key="1">
    <source>
        <dbReference type="SAM" id="MobiDB-lite"/>
    </source>
</evidence>
<keyword evidence="3" id="KW-1185">Reference proteome</keyword>
<sequence length="223" mass="23747">MATGRLADGSECAIMCLERGPVKLGIGQEKRGKSAASRSRDRSRQAHNQTPSPPSHLSVSAKVIFCRELLQTPVLHLDSQVVFGLAFDVLLLFPAQRSESGKRLPGRGTVSATEQQCGSSLFESICAQQIPSYRPTFTAVEFLAPAPWFCVCLRADRSGPRVGAGPASGRSHLLVFCFPSQRFYGDRLPGNTPSGKTGEFPGAAPCLSPGAKSRGTGVCRTPT</sequence>
<feature type="region of interest" description="Disordered" evidence="1">
    <location>
        <begin position="190"/>
        <end position="223"/>
    </location>
</feature>
<accession>A0A9Q1IPI2</accession>
<proteinExistence type="predicted"/>
<feature type="compositionally biased region" description="Polar residues" evidence="1">
    <location>
        <begin position="46"/>
        <end position="57"/>
    </location>
</feature>